<feature type="domain" description="K Homology" evidence="5">
    <location>
        <begin position="111"/>
        <end position="176"/>
    </location>
</feature>
<keyword evidence="1" id="KW-0808">Transferase</keyword>
<accession>A0AAU8G584</accession>
<organism evidence="6">
    <name type="scientific">Cellulosimicrobium sp. ES-005</name>
    <dbReference type="NCBI Taxonomy" id="3163031"/>
    <lineage>
        <taxon>Bacteria</taxon>
        <taxon>Bacillati</taxon>
        <taxon>Actinomycetota</taxon>
        <taxon>Actinomycetes</taxon>
        <taxon>Micrococcales</taxon>
        <taxon>Promicromonosporaceae</taxon>
        <taxon>Cellulosimicrobium</taxon>
    </lineage>
</organism>
<evidence type="ECO:0000256" key="1">
    <source>
        <dbReference type="ARBA" id="ARBA00022679"/>
    </source>
</evidence>
<dbReference type="EMBL" id="CP159290">
    <property type="protein sequence ID" value="XCH31991.1"/>
    <property type="molecule type" value="Genomic_DNA"/>
</dbReference>
<dbReference type="SMART" id="SM00322">
    <property type="entry name" value="KH"/>
    <property type="match status" value="1"/>
</dbReference>
<evidence type="ECO:0000313" key="6">
    <source>
        <dbReference type="EMBL" id="XCH31991.1"/>
    </source>
</evidence>
<keyword evidence="3 4" id="KW-0694">RNA-binding</keyword>
<dbReference type="CDD" id="cd02393">
    <property type="entry name" value="KH-I_PNPase"/>
    <property type="match status" value="1"/>
</dbReference>
<dbReference type="Pfam" id="PF14076">
    <property type="entry name" value="DUF4258"/>
    <property type="match status" value="1"/>
</dbReference>
<evidence type="ECO:0000256" key="2">
    <source>
        <dbReference type="ARBA" id="ARBA00022695"/>
    </source>
</evidence>
<dbReference type="GO" id="GO:0003723">
    <property type="term" value="F:RNA binding"/>
    <property type="evidence" value="ECO:0007669"/>
    <property type="project" value="UniProtKB-UniRule"/>
</dbReference>
<dbReference type="RefSeq" id="WP_353709415.1">
    <property type="nucleotide sequence ID" value="NZ_CP159290.1"/>
</dbReference>
<evidence type="ECO:0000256" key="3">
    <source>
        <dbReference type="ARBA" id="ARBA00022884"/>
    </source>
</evidence>
<dbReference type="GO" id="GO:0016779">
    <property type="term" value="F:nucleotidyltransferase activity"/>
    <property type="evidence" value="ECO:0007669"/>
    <property type="project" value="UniProtKB-KW"/>
</dbReference>
<dbReference type="SUPFAM" id="SSF54791">
    <property type="entry name" value="Eukaryotic type KH-domain (KH-domain type I)"/>
    <property type="match status" value="1"/>
</dbReference>
<dbReference type="InterPro" id="IPR004087">
    <property type="entry name" value="KH_dom"/>
</dbReference>
<name>A0AAU8G584_9MICO</name>
<reference evidence="6" key="1">
    <citation type="submission" date="2024-06" db="EMBL/GenBank/DDBJ databases">
        <title>Complete genome sequence of the cellulolytic actinobacterium, Cellulosimicrobium ES-005.</title>
        <authorList>
            <person name="Matthews C.T."/>
            <person name="Underwood K.D."/>
            <person name="Ghanchi K.M."/>
            <person name="Fields S.D."/>
            <person name="Gardner S.G."/>
        </authorList>
    </citation>
    <scope>NUCLEOTIDE SEQUENCE</scope>
    <source>
        <strain evidence="6">ES-005</strain>
    </source>
</reference>
<sequence>MMNGPLWLAALAAASLLAYLLYRARTRKPRQERLPANTAVRFTTHARERMELRRVSSEQVMHVLANPDRFTRDTINNSVRLERDEQGRTLKVWVAEPWPTHREIVVKTTAWHHATSFAIPSNTVGRVIGRGGATIRQLRAETGAYIGVRSDGTVSVSADDSGTVEHARQRVCALAFPAAPHATDNNLERR</sequence>
<dbReference type="PROSITE" id="PS50084">
    <property type="entry name" value="KH_TYPE_1"/>
    <property type="match status" value="1"/>
</dbReference>
<proteinExistence type="predicted"/>
<dbReference type="Pfam" id="PF00013">
    <property type="entry name" value="KH_1"/>
    <property type="match status" value="1"/>
</dbReference>
<dbReference type="FunFam" id="3.30.1370.10:FF:000001">
    <property type="entry name" value="Polyribonucleotide nucleotidyltransferase"/>
    <property type="match status" value="1"/>
</dbReference>
<dbReference type="InterPro" id="IPR004088">
    <property type="entry name" value="KH_dom_type_1"/>
</dbReference>
<gene>
    <name evidence="6" type="ORF">ABRQ22_10065</name>
</gene>
<dbReference type="AlphaFoldDB" id="A0AAU8G584"/>
<dbReference type="InterPro" id="IPR036612">
    <property type="entry name" value="KH_dom_type_1_sf"/>
</dbReference>
<evidence type="ECO:0000259" key="5">
    <source>
        <dbReference type="SMART" id="SM00322"/>
    </source>
</evidence>
<protein>
    <submittedName>
        <fullName evidence="6">KH domain-containing protein</fullName>
    </submittedName>
</protein>
<dbReference type="Gene3D" id="3.30.1370.10">
    <property type="entry name" value="K Homology domain, type 1"/>
    <property type="match status" value="1"/>
</dbReference>
<dbReference type="InterPro" id="IPR025354">
    <property type="entry name" value="DUF4258"/>
</dbReference>
<keyword evidence="2" id="KW-0548">Nucleotidyltransferase</keyword>
<evidence type="ECO:0000256" key="4">
    <source>
        <dbReference type="PROSITE-ProRule" id="PRU00117"/>
    </source>
</evidence>